<gene>
    <name evidence="3" type="ORF">ENP55_06805</name>
</gene>
<dbReference type="GO" id="GO:0046914">
    <property type="term" value="F:transition metal ion binding"/>
    <property type="evidence" value="ECO:0007669"/>
    <property type="project" value="InterPro"/>
</dbReference>
<evidence type="ECO:0000256" key="1">
    <source>
        <dbReference type="ARBA" id="ARBA00023004"/>
    </source>
</evidence>
<evidence type="ECO:0000259" key="2">
    <source>
        <dbReference type="SMART" id="SM00899"/>
    </source>
</evidence>
<dbReference type="SMART" id="SM00899">
    <property type="entry name" value="FeoA"/>
    <property type="match status" value="1"/>
</dbReference>
<dbReference type="PANTHER" id="PTHR43151">
    <property type="entry name" value="FEOA FAMILY PROTEIN"/>
    <property type="match status" value="1"/>
</dbReference>
<dbReference type="InterPro" id="IPR007167">
    <property type="entry name" value="Fe-transptr_FeoA-like"/>
</dbReference>
<dbReference type="InterPro" id="IPR053184">
    <property type="entry name" value="FeoA-like"/>
</dbReference>
<dbReference type="InterPro" id="IPR038157">
    <property type="entry name" value="FeoA_core_dom"/>
</dbReference>
<dbReference type="EMBL" id="DSJT01000038">
    <property type="protein sequence ID" value="HEF87962.1"/>
    <property type="molecule type" value="Genomic_DNA"/>
</dbReference>
<reference evidence="3" key="1">
    <citation type="journal article" date="2020" name="mSystems">
        <title>Genome- and Community-Level Interaction Insights into Carbon Utilization and Element Cycling Functions of Hydrothermarchaeota in Hydrothermal Sediment.</title>
        <authorList>
            <person name="Zhou Z."/>
            <person name="Liu Y."/>
            <person name="Xu W."/>
            <person name="Pan J."/>
            <person name="Luo Z.H."/>
            <person name="Li M."/>
        </authorList>
    </citation>
    <scope>NUCLEOTIDE SEQUENCE [LARGE SCALE GENOMIC DNA]</scope>
    <source>
        <strain evidence="3">SpSt-23</strain>
    </source>
</reference>
<dbReference type="Pfam" id="PF04023">
    <property type="entry name" value="FeoA"/>
    <property type="match status" value="1"/>
</dbReference>
<keyword evidence="1" id="KW-0408">Iron</keyword>
<name>A0A7C2FFN6_9CREN</name>
<dbReference type="SUPFAM" id="SSF50037">
    <property type="entry name" value="C-terminal domain of transcriptional repressors"/>
    <property type="match status" value="1"/>
</dbReference>
<comment type="caution">
    <text evidence="3">The sequence shown here is derived from an EMBL/GenBank/DDBJ whole genome shotgun (WGS) entry which is preliminary data.</text>
</comment>
<dbReference type="PANTHER" id="PTHR43151:SF1">
    <property type="entry name" value="SSR2333 PROTEIN"/>
    <property type="match status" value="1"/>
</dbReference>
<evidence type="ECO:0000313" key="3">
    <source>
        <dbReference type="EMBL" id="HEF87962.1"/>
    </source>
</evidence>
<dbReference type="AlphaFoldDB" id="A0A7C2FFN6"/>
<proteinExistence type="predicted"/>
<organism evidence="3">
    <name type="scientific">Thermosphaera aggregans</name>
    <dbReference type="NCBI Taxonomy" id="54254"/>
    <lineage>
        <taxon>Archaea</taxon>
        <taxon>Thermoproteota</taxon>
        <taxon>Thermoprotei</taxon>
        <taxon>Desulfurococcales</taxon>
        <taxon>Desulfurococcaceae</taxon>
        <taxon>Thermosphaera</taxon>
    </lineage>
</organism>
<protein>
    <submittedName>
        <fullName evidence="3">Ferrous iron transport protein A</fullName>
    </submittedName>
</protein>
<sequence length="85" mass="9272">MSSDSLTLDAVEEGKVARVLGYEGRGGWVYRMYQMGLVPGSIIEVLVNNWKGPVIVRVMGVEVAVGRGLARRIRVQVLGEGAGWR</sequence>
<feature type="domain" description="Ferrous iron transporter FeoA-like" evidence="2">
    <location>
        <begin position="6"/>
        <end position="77"/>
    </location>
</feature>
<dbReference type="Gene3D" id="2.30.30.90">
    <property type="match status" value="1"/>
</dbReference>
<dbReference type="InterPro" id="IPR008988">
    <property type="entry name" value="Transcriptional_repressor_C"/>
</dbReference>
<accession>A0A7C2FFN6</accession>